<dbReference type="CAZy" id="GT2">
    <property type="family name" value="Glycosyltransferase Family 2"/>
</dbReference>
<accession>B0VJ62</accession>
<keyword evidence="2" id="KW-0328">Glycosyltransferase</keyword>
<evidence type="ECO:0000256" key="3">
    <source>
        <dbReference type="ARBA" id="ARBA00022679"/>
    </source>
</evidence>
<comment type="similarity">
    <text evidence="1">Belongs to the glycosyltransferase 2 family.</text>
</comment>
<dbReference type="KEGG" id="caci:CLOAM1421"/>
<evidence type="ECO:0000256" key="1">
    <source>
        <dbReference type="ARBA" id="ARBA00006739"/>
    </source>
</evidence>
<dbReference type="Proteomes" id="UP000002019">
    <property type="component" value="Chromosome"/>
</dbReference>
<reference evidence="5 6" key="1">
    <citation type="journal article" date="2008" name="J. Bacteriol.">
        <title>'Candidatus Cloacamonas acidaminovorans': genome sequence reconstruction provides a first glimpse of a new bacterial division.</title>
        <authorList>
            <person name="Pelletier E."/>
            <person name="Kreimeyer A."/>
            <person name="Bocs S."/>
            <person name="Rouy Z."/>
            <person name="Gyapay G."/>
            <person name="Chouari R."/>
            <person name="Riviere D."/>
            <person name="Ganesan A."/>
            <person name="Daegelen P."/>
            <person name="Sghir A."/>
            <person name="Cohen G.N."/>
            <person name="Medigue C."/>
            <person name="Weissenbach J."/>
            <person name="Le Paslier D."/>
        </authorList>
    </citation>
    <scope>NUCLEOTIDE SEQUENCE [LARGE SCALE GENOMIC DNA]</scope>
    <source>
        <strain evidence="6">Evry</strain>
    </source>
</reference>
<dbReference type="GO" id="GO:0016757">
    <property type="term" value="F:glycosyltransferase activity"/>
    <property type="evidence" value="ECO:0007669"/>
    <property type="project" value="UniProtKB-KW"/>
</dbReference>
<dbReference type="EMBL" id="CU466930">
    <property type="protein sequence ID" value="CAO81273.1"/>
    <property type="molecule type" value="Genomic_DNA"/>
</dbReference>
<dbReference type="Pfam" id="PF00535">
    <property type="entry name" value="Glycos_transf_2"/>
    <property type="match status" value="1"/>
</dbReference>
<name>B0VJ62_CLOAI</name>
<evidence type="ECO:0000313" key="5">
    <source>
        <dbReference type="EMBL" id="CAO81273.1"/>
    </source>
</evidence>
<evidence type="ECO:0000256" key="2">
    <source>
        <dbReference type="ARBA" id="ARBA00022676"/>
    </source>
</evidence>
<evidence type="ECO:0000313" key="6">
    <source>
        <dbReference type="Proteomes" id="UP000002019"/>
    </source>
</evidence>
<dbReference type="PANTHER" id="PTHR43630">
    <property type="entry name" value="POLY-BETA-1,6-N-ACETYL-D-GLUCOSAMINE SYNTHASE"/>
    <property type="match status" value="1"/>
</dbReference>
<dbReference type="OrthoDB" id="9766299at2"/>
<proteinExistence type="inferred from homology"/>
<dbReference type="AlphaFoldDB" id="B0VJ62"/>
<dbReference type="SUPFAM" id="SSF53448">
    <property type="entry name" value="Nucleotide-diphospho-sugar transferases"/>
    <property type="match status" value="1"/>
</dbReference>
<protein>
    <recommendedName>
        <fullName evidence="4">Glycosyltransferase 2-like domain-containing protein</fullName>
    </recommendedName>
</protein>
<dbReference type="InterPro" id="IPR029044">
    <property type="entry name" value="Nucleotide-diphossugar_trans"/>
</dbReference>
<keyword evidence="3" id="KW-0808">Transferase</keyword>
<dbReference type="eggNOG" id="COG1215">
    <property type="taxonomic scope" value="Bacteria"/>
</dbReference>
<organism evidence="5 6">
    <name type="scientific">Cloacimonas acidaminovorans (strain Evry)</name>
    <dbReference type="NCBI Taxonomy" id="459349"/>
    <lineage>
        <taxon>Bacteria</taxon>
        <taxon>Pseudomonadati</taxon>
        <taxon>Candidatus Cloacimonadota</taxon>
        <taxon>Candidatus Cloacimonadia</taxon>
        <taxon>Candidatus Cloacimonadales</taxon>
        <taxon>Candidatus Cloacimonadaceae</taxon>
        <taxon>Candidatus Cloacimonas</taxon>
    </lineage>
</organism>
<dbReference type="HOGENOM" id="CLU_920405_0_0_0"/>
<dbReference type="Gene3D" id="3.90.550.10">
    <property type="entry name" value="Spore Coat Polysaccharide Biosynthesis Protein SpsA, Chain A"/>
    <property type="match status" value="1"/>
</dbReference>
<sequence>MEKIKCSVGIFAHNEAGNIIPLLEAIVNQELRETEISEIIVVSSASTDGTDQLVSSFAETHKNVKLLTQPKREGKSSAINLFLANAQEDIAVIISADVIPAQQTIEKLVSAFKNPVIGATGGRPVPVNEESNYLGYIVHLLWRLHHRMALIYPKLGEMIAFRKVMDSIPKDSAVDEASIEAIIREKGLKLKYIPSAIIKNKGAENLADHIKQRRRIQNGHLWLKAHQHYKVVSQDSGILLKVVLQELKEKPQTFFKLAGAILLEVYCRLLGSWDYYVKGKNPFAWEIARSTKDLNQPKRERK</sequence>
<keyword evidence="6" id="KW-1185">Reference proteome</keyword>
<dbReference type="RefSeq" id="WP_015425131.1">
    <property type="nucleotide sequence ID" value="NC_020449.1"/>
</dbReference>
<gene>
    <name evidence="5" type="ordered locus">CLOAM1421</name>
</gene>
<dbReference type="PANTHER" id="PTHR43630:SF1">
    <property type="entry name" value="POLY-BETA-1,6-N-ACETYL-D-GLUCOSAMINE SYNTHASE"/>
    <property type="match status" value="1"/>
</dbReference>
<feature type="domain" description="Glycosyltransferase 2-like" evidence="4">
    <location>
        <begin position="7"/>
        <end position="139"/>
    </location>
</feature>
<dbReference type="STRING" id="459349.CLOAM1421"/>
<evidence type="ECO:0000259" key="4">
    <source>
        <dbReference type="Pfam" id="PF00535"/>
    </source>
</evidence>
<dbReference type="InterPro" id="IPR001173">
    <property type="entry name" value="Glyco_trans_2-like"/>
</dbReference>